<organism evidence="2 3">
    <name type="scientific">Litorivivens lipolytica</name>
    <dbReference type="NCBI Taxonomy" id="1524264"/>
    <lineage>
        <taxon>Bacteria</taxon>
        <taxon>Pseudomonadati</taxon>
        <taxon>Pseudomonadota</taxon>
        <taxon>Gammaproteobacteria</taxon>
        <taxon>Litorivivens</taxon>
    </lineage>
</organism>
<evidence type="ECO:0000313" key="3">
    <source>
        <dbReference type="Proteomes" id="UP000537130"/>
    </source>
</evidence>
<protein>
    <submittedName>
        <fullName evidence="2">Pyrroloquinoline quinone (PQQ) biosynthesis protein C</fullName>
    </submittedName>
</protein>
<dbReference type="PANTHER" id="PTHR40279">
    <property type="entry name" value="PQQC-LIKE PROTEIN"/>
    <property type="match status" value="1"/>
</dbReference>
<sequence length="267" mass="29871">MEPSDVTHEPFREVAKDDFIDALCEEACSSAAVHHPYLKAFQNGDFPDPQRAIRDFALEYGCYSAAFTRYLNAVIGNLDNERHRKILQHNLAEEHGNAHDVALPPAVLATVEGQPHAQLFRRFQQALNINDAYRRAHPPSAASLQWRDRFARLCESNACAGVGAIGIGTELIVSRIYQQILVGLQQHSKLTLTQRVFFDLHSECDDQHASDLLEIARSLATTPEAREQIAYGARAAIRMRVAFWDAMLERANETSSRHPIASETSPV</sequence>
<dbReference type="Proteomes" id="UP000537130">
    <property type="component" value="Unassembled WGS sequence"/>
</dbReference>
<proteinExistence type="predicted"/>
<dbReference type="SMART" id="SM01236">
    <property type="entry name" value="Haem_oxygenase_2"/>
    <property type="match status" value="1"/>
</dbReference>
<dbReference type="AlphaFoldDB" id="A0A7W4W6F6"/>
<name>A0A7W4W6F6_9GAMM</name>
<dbReference type="GO" id="GO:0016491">
    <property type="term" value="F:oxidoreductase activity"/>
    <property type="evidence" value="ECO:0007669"/>
    <property type="project" value="UniProtKB-KW"/>
</dbReference>
<dbReference type="InterPro" id="IPR016084">
    <property type="entry name" value="Haem_Oase-like_multi-hlx"/>
</dbReference>
<comment type="caution">
    <text evidence="2">The sequence shown here is derived from an EMBL/GenBank/DDBJ whole genome shotgun (WGS) entry which is preliminary data.</text>
</comment>
<dbReference type="SUPFAM" id="SSF48613">
    <property type="entry name" value="Heme oxygenase-like"/>
    <property type="match status" value="1"/>
</dbReference>
<keyword evidence="1" id="KW-0560">Oxidoreductase</keyword>
<keyword evidence="3" id="KW-1185">Reference proteome</keyword>
<dbReference type="EMBL" id="JACHWY010000002">
    <property type="protein sequence ID" value="MBB3047712.1"/>
    <property type="molecule type" value="Genomic_DNA"/>
</dbReference>
<accession>A0A7W4W6F6</accession>
<gene>
    <name evidence="2" type="ORF">FHR99_001978</name>
</gene>
<dbReference type="Gene3D" id="1.20.910.10">
    <property type="entry name" value="Heme oxygenase-like"/>
    <property type="match status" value="1"/>
</dbReference>
<dbReference type="InterPro" id="IPR039068">
    <property type="entry name" value="PqqC-like"/>
</dbReference>
<evidence type="ECO:0000256" key="1">
    <source>
        <dbReference type="ARBA" id="ARBA00023002"/>
    </source>
</evidence>
<reference evidence="2 3" key="1">
    <citation type="submission" date="2020-08" db="EMBL/GenBank/DDBJ databases">
        <title>Genomic Encyclopedia of Type Strains, Phase III (KMG-III): the genomes of soil and plant-associated and newly described type strains.</title>
        <authorList>
            <person name="Whitman W."/>
        </authorList>
    </citation>
    <scope>NUCLEOTIDE SEQUENCE [LARGE SCALE GENOMIC DNA]</scope>
    <source>
        <strain evidence="2 3">CECT 8654</strain>
    </source>
</reference>
<dbReference type="Pfam" id="PF14518">
    <property type="entry name" value="Haem_oxygenas_2"/>
    <property type="match status" value="1"/>
</dbReference>
<dbReference type="RefSeq" id="WP_183410476.1">
    <property type="nucleotide sequence ID" value="NZ_JACHWY010000002.1"/>
</dbReference>
<dbReference type="PANTHER" id="PTHR40279:SF3">
    <property type="entry name" value="4-AMINOBENZOATE SYNTHASE"/>
    <property type="match status" value="1"/>
</dbReference>
<evidence type="ECO:0000313" key="2">
    <source>
        <dbReference type="EMBL" id="MBB3047712.1"/>
    </source>
</evidence>